<name>A0A4R2BPE6_9BACI</name>
<feature type="region of interest" description="Disordered" evidence="1">
    <location>
        <begin position="32"/>
        <end position="71"/>
    </location>
</feature>
<reference evidence="2 3" key="1">
    <citation type="journal article" date="2015" name="Stand. Genomic Sci.">
        <title>Genomic Encyclopedia of Bacterial and Archaeal Type Strains, Phase III: the genomes of soil and plant-associated and newly described type strains.</title>
        <authorList>
            <person name="Whitman W.B."/>
            <person name="Woyke T."/>
            <person name="Klenk H.P."/>
            <person name="Zhou Y."/>
            <person name="Lilburn T.G."/>
            <person name="Beck B.J."/>
            <person name="De Vos P."/>
            <person name="Vandamme P."/>
            <person name="Eisen J.A."/>
            <person name="Garrity G."/>
            <person name="Hugenholtz P."/>
            <person name="Kyrpides N.C."/>
        </authorList>
    </citation>
    <scope>NUCLEOTIDE SEQUENCE [LARGE SCALE GENOMIC DNA]</scope>
    <source>
        <strain evidence="2 3">CV53</strain>
    </source>
</reference>
<accession>A0A4R2BPE6</accession>
<comment type="caution">
    <text evidence="2">The sequence shown here is derived from an EMBL/GenBank/DDBJ whole genome shotgun (WGS) entry which is preliminary data.</text>
</comment>
<protein>
    <submittedName>
        <fullName evidence="2">Uncharacterized protein DUF2642</fullName>
    </submittedName>
</protein>
<feature type="compositionally biased region" description="Pro residues" evidence="1">
    <location>
        <begin position="62"/>
        <end position="71"/>
    </location>
</feature>
<dbReference type="InterPro" id="IPR020139">
    <property type="entry name" value="DUF2642"/>
</dbReference>
<evidence type="ECO:0000313" key="3">
    <source>
        <dbReference type="Proteomes" id="UP000295689"/>
    </source>
</evidence>
<dbReference type="Pfam" id="PF10842">
    <property type="entry name" value="DUF2642"/>
    <property type="match status" value="1"/>
</dbReference>
<dbReference type="EMBL" id="SLVV01000001">
    <property type="protein sequence ID" value="TCN27844.1"/>
    <property type="molecule type" value="Genomic_DNA"/>
</dbReference>
<dbReference type="AlphaFoldDB" id="A0A4R2BPE6"/>
<proteinExistence type="predicted"/>
<dbReference type="Proteomes" id="UP000295689">
    <property type="component" value="Unassembled WGS sequence"/>
</dbReference>
<evidence type="ECO:0000256" key="1">
    <source>
        <dbReference type="SAM" id="MobiDB-lite"/>
    </source>
</evidence>
<sequence>MGIGPAITGGVFSLLNSAMDDLLAINTQQHCHNHNHHHNHQHKPHKPHKHPRRRHRRNPSSPANPPTIPAPIIPATIRGLLSDLLNEQIQITTPFTTLTGTVISVEMDYVAMVEPGGELYFVRLDKINTVTRVTRGV</sequence>
<gene>
    <name evidence="2" type="ORF">EV146_101172</name>
</gene>
<feature type="compositionally biased region" description="Basic residues" evidence="1">
    <location>
        <begin position="32"/>
        <end position="58"/>
    </location>
</feature>
<organism evidence="2 3">
    <name type="scientific">Mesobacillus foraminis</name>
    <dbReference type="NCBI Taxonomy" id="279826"/>
    <lineage>
        <taxon>Bacteria</taxon>
        <taxon>Bacillati</taxon>
        <taxon>Bacillota</taxon>
        <taxon>Bacilli</taxon>
        <taxon>Bacillales</taxon>
        <taxon>Bacillaceae</taxon>
        <taxon>Mesobacillus</taxon>
    </lineage>
</organism>
<evidence type="ECO:0000313" key="2">
    <source>
        <dbReference type="EMBL" id="TCN27844.1"/>
    </source>
</evidence>
<keyword evidence="3" id="KW-1185">Reference proteome</keyword>